<dbReference type="GO" id="GO:0004574">
    <property type="term" value="F:oligo-1,6-glucosidase activity"/>
    <property type="evidence" value="ECO:0007669"/>
    <property type="project" value="UniProtKB-EC"/>
</dbReference>
<dbReference type="SMART" id="SM00642">
    <property type="entry name" value="Aamy"/>
    <property type="match status" value="1"/>
</dbReference>
<dbReference type="OrthoDB" id="9043248at2"/>
<reference evidence="4 5" key="1">
    <citation type="submission" date="2018-06" db="EMBL/GenBank/DDBJ databases">
        <authorList>
            <consortium name="Pathogen Informatics"/>
            <person name="Doyle S."/>
        </authorList>
    </citation>
    <scope>NUCLEOTIDE SEQUENCE [LARGE SCALE GENOMIC DNA]</scope>
    <source>
        <strain evidence="4 5">NCTC10821</strain>
    </source>
</reference>
<dbReference type="SUPFAM" id="SSF51445">
    <property type="entry name" value="(Trans)glycosidases"/>
    <property type="match status" value="1"/>
</dbReference>
<proteinExistence type="inferred from homology"/>
<dbReference type="EMBL" id="UGQT01000001">
    <property type="protein sequence ID" value="STZ61104.1"/>
    <property type="molecule type" value="Genomic_DNA"/>
</dbReference>
<evidence type="ECO:0000313" key="4">
    <source>
        <dbReference type="EMBL" id="STZ61104.1"/>
    </source>
</evidence>
<dbReference type="InterPro" id="IPR017853">
    <property type="entry name" value="GH"/>
</dbReference>
<name>A0A378TKN6_9MYCO</name>
<dbReference type="GO" id="GO:0004556">
    <property type="term" value="F:alpha-amylase activity"/>
    <property type="evidence" value="ECO:0007669"/>
    <property type="project" value="TreeGrafter"/>
</dbReference>
<evidence type="ECO:0000256" key="1">
    <source>
        <dbReference type="ARBA" id="ARBA00008061"/>
    </source>
</evidence>
<keyword evidence="4" id="KW-0326">Glycosidase</keyword>
<dbReference type="Pfam" id="PF00128">
    <property type="entry name" value="Alpha-amylase"/>
    <property type="match status" value="1"/>
</dbReference>
<dbReference type="CDD" id="cd11332">
    <property type="entry name" value="AmyAc_OligoGlu_TS"/>
    <property type="match status" value="1"/>
</dbReference>
<dbReference type="Gene3D" id="3.90.400.10">
    <property type="entry name" value="Oligo-1,6-glucosidase, Domain 2"/>
    <property type="match status" value="1"/>
</dbReference>
<keyword evidence="4" id="KW-0378">Hydrolase</keyword>
<dbReference type="RefSeq" id="WP_115280120.1">
    <property type="nucleotide sequence ID" value="NZ_AP022600.1"/>
</dbReference>
<dbReference type="AlphaFoldDB" id="A0A378TKN6"/>
<accession>A0A378TKN6</accession>
<dbReference type="Gene3D" id="3.20.20.80">
    <property type="entry name" value="Glycosidases"/>
    <property type="match status" value="1"/>
</dbReference>
<dbReference type="InterPro" id="IPR006047">
    <property type="entry name" value="GH13_cat_dom"/>
</dbReference>
<sequence>MSDAAWWKTAVVYQVYIRSFADGNGDGIGDITGLTARLPYLAELGIDAVWINPWYPSPMADAGYDVADFRNIEPSYGTLEQADAFIAAAHERNIRVILDIVPNHTSDRHRWFQAALRDEPGARERYLFRPGRGPGGQLPPNDWQSVFGGPAWSRVEGDPDNLWYLHLFAPAQPDLNWEHPEVRSEFEGVLAFWFDKGVDGFRIDVAHGLVKEAGLPDGGVLTAGAQHNATHPAWDQDGVHEIYRGWRSVANRYAPERVFIAEAWVPSNERLARYLRPDELHTAFQFDFLRAPWRASTLRTVIDDAMAGAASVGAPPTWVLSNHDVPRTVTRYSRSQPAGLSESEWERSRWDEEVADHDLGRRRARACALLQFALPGTAYVYQGEELGLEEVEDLPAEARQDPTWVQSGFTDVGRDGCRVPLPWINGPVPYGFSPAGATADPWLPQPPHWGEHSVQAQDGDAASFLHLYRDALTLRRELWETDAEVSWLDTDAGVLAFTRGDAQCWVNTGDAAVPLPPGVSVVLASVPGVTDTLPTDAAVWVRG</sequence>
<comment type="similarity">
    <text evidence="1">Belongs to the glycosyl hydrolase 13 family.</text>
</comment>
<gene>
    <name evidence="4" type="primary">malL</name>
    <name evidence="4" type="ORF">NCTC10821_04648</name>
</gene>
<organism evidence="4 5">
    <name type="scientific">Mycolicibacterium tokaiense</name>
    <dbReference type="NCBI Taxonomy" id="39695"/>
    <lineage>
        <taxon>Bacteria</taxon>
        <taxon>Bacillati</taxon>
        <taxon>Actinomycetota</taxon>
        <taxon>Actinomycetes</taxon>
        <taxon>Mycobacteriales</taxon>
        <taxon>Mycobacteriaceae</taxon>
        <taxon>Mycolicibacterium</taxon>
    </lineage>
</organism>
<dbReference type="GO" id="GO:0016853">
    <property type="term" value="F:isomerase activity"/>
    <property type="evidence" value="ECO:0007669"/>
    <property type="project" value="UniProtKB-KW"/>
</dbReference>
<feature type="domain" description="Glycosyl hydrolase family 13 catalytic" evidence="3">
    <location>
        <begin position="14"/>
        <end position="418"/>
    </location>
</feature>
<keyword evidence="2" id="KW-0413">Isomerase</keyword>
<dbReference type="EC" id="3.2.1.10" evidence="4"/>
<evidence type="ECO:0000259" key="3">
    <source>
        <dbReference type="SMART" id="SM00642"/>
    </source>
</evidence>
<dbReference type="Proteomes" id="UP000254978">
    <property type="component" value="Unassembled WGS sequence"/>
</dbReference>
<dbReference type="PANTHER" id="PTHR10357">
    <property type="entry name" value="ALPHA-AMYLASE FAMILY MEMBER"/>
    <property type="match status" value="1"/>
</dbReference>
<evidence type="ECO:0000313" key="5">
    <source>
        <dbReference type="Proteomes" id="UP000254978"/>
    </source>
</evidence>
<dbReference type="PANTHER" id="PTHR10357:SF179">
    <property type="entry name" value="NEUTRAL AND BASIC AMINO ACID TRANSPORT PROTEIN RBAT"/>
    <property type="match status" value="1"/>
</dbReference>
<keyword evidence="5" id="KW-1185">Reference proteome</keyword>
<dbReference type="GO" id="GO:0009313">
    <property type="term" value="P:oligosaccharide catabolic process"/>
    <property type="evidence" value="ECO:0007669"/>
    <property type="project" value="TreeGrafter"/>
</dbReference>
<evidence type="ECO:0000256" key="2">
    <source>
        <dbReference type="ARBA" id="ARBA00023235"/>
    </source>
</evidence>
<dbReference type="InterPro" id="IPR045857">
    <property type="entry name" value="O16G_dom_2"/>
</dbReference>
<protein>
    <submittedName>
        <fullName evidence="4">Alpha amylase</fullName>
        <ecNumber evidence="4">3.2.1.10</ecNumber>
    </submittedName>
</protein>